<comment type="catalytic activity">
    <reaction evidence="5">
        <text>dimethylallyl phosphate + FMNH2 = prenylated FMNH2 + phosphate</text>
        <dbReference type="Rhea" id="RHEA:37743"/>
        <dbReference type="ChEBI" id="CHEBI:43474"/>
        <dbReference type="ChEBI" id="CHEBI:57618"/>
        <dbReference type="ChEBI" id="CHEBI:87467"/>
        <dbReference type="ChEBI" id="CHEBI:88052"/>
        <dbReference type="EC" id="2.5.1.129"/>
    </reaction>
</comment>
<evidence type="ECO:0000259" key="6">
    <source>
        <dbReference type="Pfam" id="PF02441"/>
    </source>
</evidence>
<comment type="similarity">
    <text evidence="5">Belongs to the UbiX/PAD1 family.</text>
</comment>
<feature type="binding site" evidence="5">
    <location>
        <begin position="17"/>
        <end position="19"/>
    </location>
    <ligand>
        <name>FMN</name>
        <dbReference type="ChEBI" id="CHEBI:58210"/>
    </ligand>
</feature>
<keyword evidence="3 5" id="KW-0288">FMN</keyword>
<dbReference type="NCBIfam" id="TIGR00421">
    <property type="entry name" value="ubiX_pad"/>
    <property type="match status" value="1"/>
</dbReference>
<dbReference type="EMBL" id="JARLKZ010000023">
    <property type="protein sequence ID" value="MEC0243332.1"/>
    <property type="molecule type" value="Genomic_DNA"/>
</dbReference>
<dbReference type="PANTHER" id="PTHR43374:SF1">
    <property type="entry name" value="FLAVIN PRENYLTRANSFERASE PAD1, MITOCHONDRIAL"/>
    <property type="match status" value="1"/>
</dbReference>
<dbReference type="Proteomes" id="UP001344632">
    <property type="component" value="Unassembled WGS sequence"/>
</dbReference>
<comment type="caution">
    <text evidence="5">Lacks conserved residue(s) required for the propagation of feature annotation.</text>
</comment>
<feature type="binding site" evidence="5">
    <location>
        <begin position="104"/>
        <end position="107"/>
    </location>
    <ligand>
        <name>FMN</name>
        <dbReference type="ChEBI" id="CHEBI:58210"/>
    </ligand>
</feature>
<dbReference type="PANTHER" id="PTHR43374">
    <property type="entry name" value="FLAVIN PRENYLTRANSFERASE"/>
    <property type="match status" value="1"/>
</dbReference>
<evidence type="ECO:0000313" key="7">
    <source>
        <dbReference type="EMBL" id="MEC0243332.1"/>
    </source>
</evidence>
<evidence type="ECO:0000256" key="3">
    <source>
        <dbReference type="ARBA" id="ARBA00022643"/>
    </source>
</evidence>
<feature type="binding site" evidence="5">
    <location>
        <position position="169"/>
    </location>
    <ligand>
        <name>dimethylallyl phosphate</name>
        <dbReference type="ChEBI" id="CHEBI:88052"/>
    </ligand>
</feature>
<gene>
    <name evidence="5" type="primary">ubiX</name>
    <name evidence="7" type="ORF">P4H66_26310</name>
</gene>
<keyword evidence="8" id="KW-1185">Reference proteome</keyword>
<sequence length="213" mass="23313">MIHTENEKRGWVVGITGASGSVYGVRLVEALLEQGFPVHVVVSNAGWRVLSEELGWNAGKREQMLREKFDGLPGKLHYHPIADIGATIASGSFQVEGMVIAPCSMGTLSAVANGTSDNLMTRAADVMLKEGRTLVLVPRETPLHAIHLENMLKLARLGVRIIPAMPAFYFHPETIADLVDFQVGKMLDSMRVEHRLFARWNGGQAAARLSTED</sequence>
<organism evidence="7 8">
    <name type="scientific">Paenibacillus dokdonensis</name>
    <dbReference type="NCBI Taxonomy" id="2567944"/>
    <lineage>
        <taxon>Bacteria</taxon>
        <taxon>Bacillati</taxon>
        <taxon>Bacillota</taxon>
        <taxon>Bacilli</taxon>
        <taxon>Bacillales</taxon>
        <taxon>Paenibacillaceae</taxon>
        <taxon>Paenibacillus</taxon>
    </lineage>
</organism>
<name>A0ABU6GUD6_9BACL</name>
<dbReference type="InterPro" id="IPR003382">
    <property type="entry name" value="Flavoprotein"/>
</dbReference>
<dbReference type="EC" id="2.5.1.129" evidence="5"/>
<evidence type="ECO:0000256" key="4">
    <source>
        <dbReference type="ARBA" id="ARBA00022679"/>
    </source>
</evidence>
<comment type="caution">
    <text evidence="7">The sequence shown here is derived from an EMBL/GenBank/DDBJ whole genome shotgun (WGS) entry which is preliminary data.</text>
</comment>
<feature type="binding site" evidence="5">
    <location>
        <position position="139"/>
    </location>
    <ligand>
        <name>FMN</name>
        <dbReference type="ChEBI" id="CHEBI:58210"/>
    </ligand>
</feature>
<keyword evidence="4 5" id="KW-0808">Transferase</keyword>
<protein>
    <recommendedName>
        <fullName evidence="5">Flavin prenyltransferase UbiX</fullName>
        <ecNumber evidence="5">2.5.1.129</ecNumber>
    </recommendedName>
</protein>
<dbReference type="RefSeq" id="WP_326091048.1">
    <property type="nucleotide sequence ID" value="NZ_JARLKZ010000023.1"/>
</dbReference>
<evidence type="ECO:0000313" key="8">
    <source>
        <dbReference type="Proteomes" id="UP001344632"/>
    </source>
</evidence>
<dbReference type="Gene3D" id="3.40.50.1950">
    <property type="entry name" value="Flavin prenyltransferase-like"/>
    <property type="match status" value="1"/>
</dbReference>
<evidence type="ECO:0000256" key="1">
    <source>
        <dbReference type="ARBA" id="ARBA00022602"/>
    </source>
</evidence>
<feature type="binding site" evidence="5">
    <location>
        <position position="185"/>
    </location>
    <ligand>
        <name>dimethylallyl phosphate</name>
        <dbReference type="ChEBI" id="CHEBI:88052"/>
    </ligand>
</feature>
<dbReference type="NCBIfam" id="NF004685">
    <property type="entry name" value="PRK06029.1"/>
    <property type="match status" value="1"/>
</dbReference>
<keyword evidence="1 5" id="KW-0637">Prenyltransferase</keyword>
<dbReference type="SUPFAM" id="SSF52507">
    <property type="entry name" value="Homo-oligomeric flavin-containing Cys decarboxylases, HFCD"/>
    <property type="match status" value="1"/>
</dbReference>
<feature type="domain" description="Flavoprotein" evidence="6">
    <location>
        <begin position="11"/>
        <end position="189"/>
    </location>
</feature>
<comment type="function">
    <text evidence="5">Flavin prenyltransferase that catalyzes the synthesis of the prenylated FMN cofactor (prenyl-FMN) for 4-hydroxy-3-polyprenylbenzoic acid decarboxylase UbiD. The prenyltransferase is metal-independent and links a dimethylallyl moiety from dimethylallyl monophosphate (DMAP) to the flavin N5 and C6 atoms of FMN.</text>
</comment>
<reference evidence="7 8" key="1">
    <citation type="submission" date="2023-03" db="EMBL/GenBank/DDBJ databases">
        <title>Bacillus Genome Sequencing.</title>
        <authorList>
            <person name="Dunlap C."/>
        </authorList>
    </citation>
    <scope>NUCLEOTIDE SEQUENCE [LARGE SCALE GENOMIC DNA]</scope>
    <source>
        <strain evidence="7 8">BD-525</strain>
    </source>
</reference>
<accession>A0ABU6GUD6</accession>
<dbReference type="HAMAP" id="MF_01984">
    <property type="entry name" value="ubiX_pad"/>
    <property type="match status" value="1"/>
</dbReference>
<dbReference type="InterPro" id="IPR036551">
    <property type="entry name" value="Flavin_trans-like"/>
</dbReference>
<proteinExistence type="inferred from homology"/>
<dbReference type="Pfam" id="PF02441">
    <property type="entry name" value="Flavoprotein"/>
    <property type="match status" value="1"/>
</dbReference>
<dbReference type="InterPro" id="IPR004507">
    <property type="entry name" value="UbiX-like"/>
</dbReference>
<keyword evidence="2 5" id="KW-0285">Flavoprotein</keyword>
<evidence type="ECO:0000256" key="2">
    <source>
        <dbReference type="ARBA" id="ARBA00022630"/>
    </source>
</evidence>
<feature type="binding site" evidence="5">
    <location>
        <position position="43"/>
    </location>
    <ligand>
        <name>FMN</name>
        <dbReference type="ChEBI" id="CHEBI:58210"/>
    </ligand>
</feature>
<evidence type="ECO:0000256" key="5">
    <source>
        <dbReference type="HAMAP-Rule" id="MF_01984"/>
    </source>
</evidence>